<feature type="compositionally biased region" description="Low complexity" evidence="1">
    <location>
        <begin position="450"/>
        <end position="463"/>
    </location>
</feature>
<dbReference type="PANTHER" id="PTHR47792:SF1">
    <property type="entry name" value="PROTEIN SOK2-RELATED"/>
    <property type="match status" value="1"/>
</dbReference>
<feature type="compositionally biased region" description="Polar residues" evidence="1">
    <location>
        <begin position="609"/>
        <end position="618"/>
    </location>
</feature>
<gene>
    <name evidence="2" type="ORF">RFULGI_LOCUS399</name>
</gene>
<dbReference type="OrthoDB" id="5407653at2759"/>
<dbReference type="GO" id="GO:0045944">
    <property type="term" value="P:positive regulation of transcription by RNA polymerase II"/>
    <property type="evidence" value="ECO:0007669"/>
    <property type="project" value="TreeGrafter"/>
</dbReference>
<dbReference type="EMBL" id="CAJVPZ010000138">
    <property type="protein sequence ID" value="CAG8454533.1"/>
    <property type="molecule type" value="Genomic_DNA"/>
</dbReference>
<organism evidence="2 3">
    <name type="scientific">Racocetra fulgida</name>
    <dbReference type="NCBI Taxonomy" id="60492"/>
    <lineage>
        <taxon>Eukaryota</taxon>
        <taxon>Fungi</taxon>
        <taxon>Fungi incertae sedis</taxon>
        <taxon>Mucoromycota</taxon>
        <taxon>Glomeromycotina</taxon>
        <taxon>Glomeromycetes</taxon>
        <taxon>Diversisporales</taxon>
        <taxon>Gigasporaceae</taxon>
        <taxon>Racocetra</taxon>
    </lineage>
</organism>
<dbReference type="PANTHER" id="PTHR47792">
    <property type="entry name" value="PROTEIN SOK2-RELATED"/>
    <property type="match status" value="1"/>
</dbReference>
<dbReference type="GO" id="GO:0005634">
    <property type="term" value="C:nucleus"/>
    <property type="evidence" value="ECO:0007669"/>
    <property type="project" value="TreeGrafter"/>
</dbReference>
<dbReference type="GO" id="GO:0003700">
    <property type="term" value="F:DNA-binding transcription factor activity"/>
    <property type="evidence" value="ECO:0007669"/>
    <property type="project" value="TreeGrafter"/>
</dbReference>
<dbReference type="Proteomes" id="UP000789396">
    <property type="component" value="Unassembled WGS sequence"/>
</dbReference>
<dbReference type="InterPro" id="IPR036887">
    <property type="entry name" value="HTH_APSES_sf"/>
</dbReference>
<feature type="compositionally biased region" description="Polar residues" evidence="1">
    <location>
        <begin position="1"/>
        <end position="24"/>
    </location>
</feature>
<dbReference type="AlphaFoldDB" id="A0A9N8YTC5"/>
<dbReference type="SUPFAM" id="SSF54616">
    <property type="entry name" value="DNA-binding domain of Mlu1-box binding protein MBP1"/>
    <property type="match status" value="1"/>
</dbReference>
<sequence>MAGFQNSNKLFTDSSNTNPALTTASTHFSPPQHPTTPTSPAPSFSNTTTSPNNKPNSPRNISIPSTTSTNTQPSNNTSSSTQNSTAGPRSLTSTATQTPPSASGPHSAFTPYNQAPQHPTPVTTPTTTKSSLPQEASAMMTTHLENNGSTMIYPQHHFANPTTHPFWTPYFGGGNPANGATVLSANGGSAFVPAVGYGSAGSGMAQGHTPRPKLTTTIWEDEGTLCYQVDARDNDMINGTKLLNVVGMSRGKRDGILKNEKGNGPQSQWRPTHPYANNFNNTPYSPDTSRQWYPYGNGNAIMGNPNVPQGQDHGSSPYPPAAGYAERPQHVANPPAVPIYPTQPPRNHNHPQTHLEDYDTSYGLINGQPQGQQGVAVVPGPPVSGCNATTANYSNKLQTPFINGYMRPNNQGLYNIVSATEVAGSPAQSASPQLIGQKRGFVGEEENDEYNNVNNSNQSSPPLAMHPPPPLSSIAVSAAVNAAAGTFPSPMNVSSNSSPNNSAFSGWGHSGKRVKYEFPEATTPSSSQSSPRSSTVGYQLPGLGAGTATPGATPSTPQGYPNSNLQMVTNAQQNTVLHTPSPDGTPVEESNSIGGRRFEYRQREDQSSTEEISNSNWE</sequence>
<dbReference type="InterPro" id="IPR029790">
    <property type="entry name" value="EFG1/Phd1/StuA"/>
</dbReference>
<feature type="region of interest" description="Disordered" evidence="1">
    <location>
        <begin position="447"/>
        <end position="470"/>
    </location>
</feature>
<keyword evidence="3" id="KW-1185">Reference proteome</keyword>
<feature type="compositionally biased region" description="Pro residues" evidence="1">
    <location>
        <begin position="31"/>
        <end position="40"/>
    </location>
</feature>
<evidence type="ECO:0000313" key="2">
    <source>
        <dbReference type="EMBL" id="CAG8454533.1"/>
    </source>
</evidence>
<dbReference type="Gene3D" id="3.10.260.10">
    <property type="entry name" value="Transcription regulator HTH, APSES-type DNA-binding domain"/>
    <property type="match status" value="1"/>
</dbReference>
<feature type="region of interest" description="Disordered" evidence="1">
    <location>
        <begin position="258"/>
        <end position="277"/>
    </location>
</feature>
<feature type="compositionally biased region" description="Basic and acidic residues" evidence="1">
    <location>
        <begin position="596"/>
        <end position="606"/>
    </location>
</feature>
<reference evidence="2" key="1">
    <citation type="submission" date="2021-06" db="EMBL/GenBank/DDBJ databases">
        <authorList>
            <person name="Kallberg Y."/>
            <person name="Tangrot J."/>
            <person name="Rosling A."/>
        </authorList>
    </citation>
    <scope>NUCLEOTIDE SEQUENCE</scope>
    <source>
        <strain evidence="2">IN212</strain>
    </source>
</reference>
<feature type="compositionally biased region" description="Polar residues" evidence="1">
    <location>
        <begin position="558"/>
        <end position="578"/>
    </location>
</feature>
<dbReference type="GO" id="GO:0043565">
    <property type="term" value="F:sequence-specific DNA binding"/>
    <property type="evidence" value="ECO:0007669"/>
    <property type="project" value="TreeGrafter"/>
</dbReference>
<evidence type="ECO:0000313" key="3">
    <source>
        <dbReference type="Proteomes" id="UP000789396"/>
    </source>
</evidence>
<name>A0A9N8YTC5_9GLOM</name>
<proteinExistence type="predicted"/>
<protein>
    <submittedName>
        <fullName evidence="2">19056_t:CDS:1</fullName>
    </submittedName>
</protein>
<accession>A0A9N8YTC5</accession>
<feature type="compositionally biased region" description="Polar residues" evidence="1">
    <location>
        <begin position="264"/>
        <end position="277"/>
    </location>
</feature>
<evidence type="ECO:0000256" key="1">
    <source>
        <dbReference type="SAM" id="MobiDB-lite"/>
    </source>
</evidence>
<feature type="compositionally biased region" description="Low complexity" evidence="1">
    <location>
        <begin position="41"/>
        <end position="103"/>
    </location>
</feature>
<feature type="region of interest" description="Disordered" evidence="1">
    <location>
        <begin position="519"/>
        <end position="618"/>
    </location>
</feature>
<feature type="region of interest" description="Disordered" evidence="1">
    <location>
        <begin position="1"/>
        <end position="132"/>
    </location>
</feature>
<comment type="caution">
    <text evidence="2">The sequence shown here is derived from an EMBL/GenBank/DDBJ whole genome shotgun (WGS) entry which is preliminary data.</text>
</comment>
<feature type="compositionally biased region" description="Low complexity" evidence="1">
    <location>
        <begin position="522"/>
        <end position="557"/>
    </location>
</feature>